<dbReference type="EMBL" id="JAKOGI010001459">
    <property type="protein sequence ID" value="KAJ8425512.1"/>
    <property type="molecule type" value="Genomic_DNA"/>
</dbReference>
<evidence type="ECO:0000313" key="2">
    <source>
        <dbReference type="EMBL" id="KAJ8425512.1"/>
    </source>
</evidence>
<sequence>MKVANAIVRRILIETRSSVDIITWDCVKKMKYLGMEIVPLVHPILGVKGQEVKPMGMIHLPLRFGDKAKVRTLEVDFLVVDVPIAYSIILGRPTLHKIKAIIAPYLLQLQFEADDGSVGTKPGDQQTTQECYLISIHPSLLCGRHPVPKSLRAPERTRHSPRVPTYSPGPRPWSTSLLWPPP</sequence>
<evidence type="ECO:0000313" key="3">
    <source>
        <dbReference type="Proteomes" id="UP001153076"/>
    </source>
</evidence>
<dbReference type="Proteomes" id="UP001153076">
    <property type="component" value="Unassembled WGS sequence"/>
</dbReference>
<accession>A0A9Q1GQ34</accession>
<protein>
    <submittedName>
        <fullName evidence="2">Uncharacterized protein</fullName>
    </submittedName>
</protein>
<dbReference type="InterPro" id="IPR021109">
    <property type="entry name" value="Peptidase_aspartic_dom_sf"/>
</dbReference>
<dbReference type="OrthoDB" id="2919534at2759"/>
<dbReference type="Gene3D" id="2.40.70.10">
    <property type="entry name" value="Acid Proteases"/>
    <property type="match status" value="1"/>
</dbReference>
<dbReference type="PANTHER" id="PTHR33240">
    <property type="entry name" value="OS08G0508500 PROTEIN"/>
    <property type="match status" value="1"/>
</dbReference>
<dbReference type="CDD" id="cd00303">
    <property type="entry name" value="retropepsin_like"/>
    <property type="match status" value="1"/>
</dbReference>
<dbReference type="AlphaFoldDB" id="A0A9Q1GQ34"/>
<dbReference type="PANTHER" id="PTHR33240:SF17">
    <property type="entry name" value="EUKARYOTIC PEPTIDE CHAIN RELEASE FACTOR GTP-BINDING SUBUNIT-LIKE"/>
    <property type="match status" value="1"/>
</dbReference>
<comment type="caution">
    <text evidence="2">The sequence shown here is derived from an EMBL/GenBank/DDBJ whole genome shotgun (WGS) entry which is preliminary data.</text>
</comment>
<proteinExistence type="predicted"/>
<name>A0A9Q1GQ34_9CARY</name>
<reference evidence="2" key="1">
    <citation type="submission" date="2022-04" db="EMBL/GenBank/DDBJ databases">
        <title>Carnegiea gigantea Genome sequencing and assembly v2.</title>
        <authorList>
            <person name="Copetti D."/>
            <person name="Sanderson M.J."/>
            <person name="Burquez A."/>
            <person name="Wojciechowski M.F."/>
        </authorList>
    </citation>
    <scope>NUCLEOTIDE SEQUENCE</scope>
    <source>
        <strain evidence="2">SGP5-SGP5p</strain>
        <tissue evidence="2">Aerial part</tissue>
    </source>
</reference>
<organism evidence="2 3">
    <name type="scientific">Carnegiea gigantea</name>
    <dbReference type="NCBI Taxonomy" id="171969"/>
    <lineage>
        <taxon>Eukaryota</taxon>
        <taxon>Viridiplantae</taxon>
        <taxon>Streptophyta</taxon>
        <taxon>Embryophyta</taxon>
        <taxon>Tracheophyta</taxon>
        <taxon>Spermatophyta</taxon>
        <taxon>Magnoliopsida</taxon>
        <taxon>eudicotyledons</taxon>
        <taxon>Gunneridae</taxon>
        <taxon>Pentapetalae</taxon>
        <taxon>Caryophyllales</taxon>
        <taxon>Cactineae</taxon>
        <taxon>Cactaceae</taxon>
        <taxon>Cactoideae</taxon>
        <taxon>Echinocereeae</taxon>
        <taxon>Carnegiea</taxon>
    </lineage>
</organism>
<gene>
    <name evidence="2" type="ORF">Cgig2_024223</name>
</gene>
<feature type="compositionally biased region" description="Polar residues" evidence="1">
    <location>
        <begin position="173"/>
        <end position="182"/>
    </location>
</feature>
<feature type="region of interest" description="Disordered" evidence="1">
    <location>
        <begin position="145"/>
        <end position="182"/>
    </location>
</feature>
<keyword evidence="3" id="KW-1185">Reference proteome</keyword>
<evidence type="ECO:0000256" key="1">
    <source>
        <dbReference type="SAM" id="MobiDB-lite"/>
    </source>
</evidence>